<dbReference type="InterPro" id="IPR000504">
    <property type="entry name" value="RRM_dom"/>
</dbReference>
<feature type="repeat" description="TPR" evidence="3">
    <location>
        <begin position="762"/>
        <end position="795"/>
    </location>
</feature>
<feature type="region of interest" description="Disordered" evidence="5">
    <location>
        <begin position="1311"/>
        <end position="1405"/>
    </location>
</feature>
<dbReference type="PANTHER" id="PTHR48025">
    <property type="entry name" value="OS02G0815200 PROTEIN"/>
    <property type="match status" value="1"/>
</dbReference>
<dbReference type="InterPro" id="IPR050502">
    <property type="entry name" value="Euk_RNA-bind_prot"/>
</dbReference>
<dbReference type="SMART" id="SM00360">
    <property type="entry name" value="RRM"/>
    <property type="match status" value="3"/>
</dbReference>
<feature type="coiled-coil region" evidence="4">
    <location>
        <begin position="498"/>
        <end position="525"/>
    </location>
</feature>
<feature type="compositionally biased region" description="Basic and acidic residues" evidence="5">
    <location>
        <begin position="1868"/>
        <end position="1884"/>
    </location>
</feature>
<dbReference type="SUPFAM" id="SSF48452">
    <property type="entry name" value="TPR-like"/>
    <property type="match status" value="1"/>
</dbReference>
<feature type="compositionally biased region" description="Basic residues" evidence="5">
    <location>
        <begin position="934"/>
        <end position="944"/>
    </location>
</feature>
<evidence type="ECO:0000256" key="5">
    <source>
        <dbReference type="SAM" id="MobiDB-lite"/>
    </source>
</evidence>
<feature type="compositionally biased region" description="Basic residues" evidence="5">
    <location>
        <begin position="307"/>
        <end position="330"/>
    </location>
</feature>
<dbReference type="Proteomes" id="UP001150062">
    <property type="component" value="Unassembled WGS sequence"/>
</dbReference>
<sequence length="2206" mass="260092">MSQKKSYNRLQRIKRAQEELKKKPNSTKALLLLGNEASTPKQSIKFYKRAMRIEKIKLGKQFFHRYSETFWVYPSTKLFLQSKFSYAWCLWKGLGKREKAIKHYLKLLKYCPEDTLGVRMYIVPLLLEIERYETLIRVLNRFEKDFSATWEYTLPLLDYQILTKLLERQPIKRKKQKKKKKKQKIIPALEAVKGRIEFYPNTDPKLFHLAKKANQLLWQALQFNAYVPLYLKEEVSLPEKFPENIQIRKPSEAIEYSKLNLHLWKKIPGAIDWISFIHSLNFTTFEGFMKKFDRIEKKLNLKPKSGLLKKRSGKNKGRNQKKSLLNKKKIKNNREHLHGEMILKKNVDENIKKNESNYSQFRYTQSNNFEPLLDPNFKLIEKLPRPNRSKLDQIVAKKSLYELYLSCESIFSENNDNPFSREYFLSPSDCNNKTHLQNTSIYESEVQVKKGRYNNYHYCPRSHHYLNQKDNNNQIKNIEFSNKKKIENREDIQDIFEIKEEQDKVEKVEQEKTGKKEEKRETEEIKEIEEKGKIQETEEIEEIINLDQENTDPELLVILNFNNRFLDENDKKIDDLIKIPSLVYSLKNRDEPIKNRFPFPFQNLLDHKIGLKGLIKRSSKNKNKHSKKHKNYKRGSILKKRGNNKRKRKKEEIEEDYSDELSDEFPQEAFIRKKNSNNSFIYQISSEDEDEEDIMFEKNENLKELINYNENFNQISDIQDYFLSFQNDTELKGGIKIRNRDPNITCQNKNKLSEANRKFVYAKNIKTKGNEYFKNNQIKEAILQYSKAITMIPEKFCHERSFFYSNRALCYLQLNQYHLVISDCTKAYRDNNDNLKALFRRAQAFLAISVFSKAQADVKEILKIDPSNKDAKKLSSEIEKKKSLQLLNQKRIKKSHLTKSNDYKIPIHPTDNSKNGIKNTNKRKDKNKPMEKKRNIKKKKKKKIDKSNAWQSISKMKTSSSEENQQNSHVNCKVSQNNHILTTIEKEKKANKEFEKETKNISDNIIEKANNIFEKFKVHPDQLFHYFEKLPLEDSKDSIQLNISEFVFIINNYCPKWSHKILYKIIESIPISQPNTKNQNLKQKRKEKKRLNNLRNRLQSKFRMVYCLEKIKINDQKKLENNFSFTFKKNTIKNQKHKLNFDISSHKNYVFKINDLIFNTKTFKKKLYYAMITLSNYKINIPNTQFCYKNFEKIKTTSNDEYNAKGAARLFEVIIGKLFYTICENLFKINYINKKVGKDLINIQRKKIFITKDIKLLVNSVKNNLDQQKTELIQEVKKKQEETRKIEIELQKKKEKQEDLNKNTITNIKIQNDQKKKITNTQNNPNKKPNNKVSIENQNIKNKINKQKKDAKNTINKIKNQKSFPIINPKKQSNCKNKSNCKKISDSKSKSNSQSANNVMGNNKKQNLIKKGKYLNRRTASNREKIEKMIQSEKKKGFRPTATLWVGSLSSITTSEDLRKLFRKKGKVCWVRMFFDKGYAFVDFENVESAINARTELSGYMLGGSRLTLGYGKVSQVEVKKSKLRRYHSYTGSPTQELFTNGNQNKISKNSNRTTAEITPTNKNINNNHPKHSLKKILKDNSFSLKKEPLAFFDNNDLVGYYDHSGKYHQSKTLWIGNVKPPFTEKKLNQVCSNFGKITSINIIRETFCAFINFAQTESLINAYQQLNGKIIKGMYFGKINIAKPSDRLDNENCTPKQVRELFLNYHSKHSIVKITGLSNNTRISDLKSFFKLYKIMDRGILINRTHFRGIYQALIAFSSKKEVEKVIEKKNNQYLGWKVINITHINNSKKEREGKGENEVNELKKIKSSTFIKKDINNSTKKTKSSNSNNNKKNVTKQMQSQPNLVNKSSKSKTRNKIIKRAPSNKNVEKNKKIEKLDNNINKKEKKTGKKSKVHQGNNYNKNKNQNNKKSKITVKTNSKNKELKLEIKNNKGGIGKIKKNIIKEDKNGESNEELEKNTIVKIKLKNLKTKSSFENLQNNNDYHNENRKISKGTPHPQKGIQKIKIINNQDHKIEQVALRNDENTQNGNNLNKTKNDNGKLKVLETINLRDKLHYSFIKNLQKFKNFKGYNLIKNKEGNKKFTEGKSYLKYFMKHLNQVALFRPLQTYTPFHQTYYSLFKGNYSKWFLNKQINNSNNFPNYYSNMQKKTNLNPVKLSNSRYHLKKKSDNNSAFENNQIIDKPYQQNRLEIFSSFLEFSDLKKNKK</sequence>
<feature type="compositionally biased region" description="Low complexity" evidence="5">
    <location>
        <begin position="1818"/>
        <end position="1838"/>
    </location>
</feature>
<feature type="compositionally biased region" description="Basic residues" evidence="5">
    <location>
        <begin position="1885"/>
        <end position="1895"/>
    </location>
</feature>
<dbReference type="InterPro" id="IPR012677">
    <property type="entry name" value="Nucleotide-bd_a/b_plait_sf"/>
</dbReference>
<gene>
    <name evidence="7" type="ORF">M0813_07958</name>
</gene>
<dbReference type="SMART" id="SM00028">
    <property type="entry name" value="TPR"/>
    <property type="match status" value="4"/>
</dbReference>
<keyword evidence="3" id="KW-0802">TPR repeat</keyword>
<keyword evidence="8" id="KW-1185">Reference proteome</keyword>
<feature type="domain" description="RRM" evidence="6">
    <location>
        <begin position="1442"/>
        <end position="1514"/>
    </location>
</feature>
<evidence type="ECO:0000313" key="7">
    <source>
        <dbReference type="EMBL" id="KAJ6229339.1"/>
    </source>
</evidence>
<organism evidence="7 8">
    <name type="scientific">Anaeramoeba flamelloides</name>
    <dbReference type="NCBI Taxonomy" id="1746091"/>
    <lineage>
        <taxon>Eukaryota</taxon>
        <taxon>Metamonada</taxon>
        <taxon>Anaeramoebidae</taxon>
        <taxon>Anaeramoeba</taxon>
    </lineage>
</organism>
<dbReference type="InterPro" id="IPR035979">
    <property type="entry name" value="RBD_domain_sf"/>
</dbReference>
<dbReference type="InterPro" id="IPR019734">
    <property type="entry name" value="TPR_rpt"/>
</dbReference>
<dbReference type="Pfam" id="PF00076">
    <property type="entry name" value="RRM_1"/>
    <property type="match status" value="2"/>
</dbReference>
<proteinExistence type="predicted"/>
<name>A0ABQ8XB80_9EUKA</name>
<feature type="region of interest" description="Disordered" evidence="5">
    <location>
        <begin position="306"/>
        <end position="330"/>
    </location>
</feature>
<dbReference type="SUPFAM" id="SSF54928">
    <property type="entry name" value="RNA-binding domain, RBD"/>
    <property type="match status" value="2"/>
</dbReference>
<feature type="region of interest" description="Disordered" evidence="5">
    <location>
        <begin position="889"/>
        <end position="969"/>
    </location>
</feature>
<feature type="compositionally biased region" description="Polar residues" evidence="5">
    <location>
        <begin position="910"/>
        <end position="919"/>
    </location>
</feature>
<feature type="region of interest" description="Disordered" evidence="5">
    <location>
        <begin position="1815"/>
        <end position="1915"/>
    </location>
</feature>
<evidence type="ECO:0000259" key="6">
    <source>
        <dbReference type="PROSITE" id="PS50102"/>
    </source>
</evidence>
<dbReference type="PANTHER" id="PTHR48025:SF1">
    <property type="entry name" value="RRM DOMAIN-CONTAINING PROTEIN"/>
    <property type="match status" value="1"/>
</dbReference>
<reference evidence="7" key="1">
    <citation type="submission" date="2022-08" db="EMBL/GenBank/DDBJ databases">
        <title>Novel sulfate-reducing endosymbionts in the free-living metamonad Anaeramoeba.</title>
        <authorList>
            <person name="Jerlstrom-Hultqvist J."/>
            <person name="Cepicka I."/>
            <person name="Gallot-Lavallee L."/>
            <person name="Salas-Leiva D."/>
            <person name="Curtis B.A."/>
            <person name="Zahonova K."/>
            <person name="Pipaliya S."/>
            <person name="Dacks J."/>
            <person name="Roger A.J."/>
        </authorList>
    </citation>
    <scope>NUCLEOTIDE SEQUENCE</scope>
    <source>
        <strain evidence="7">Schooner1</strain>
    </source>
</reference>
<dbReference type="EMBL" id="JAOAOG010000322">
    <property type="protein sequence ID" value="KAJ6229339.1"/>
    <property type="molecule type" value="Genomic_DNA"/>
</dbReference>
<keyword evidence="4" id="KW-0175">Coiled coil</keyword>
<dbReference type="Gene3D" id="1.25.40.10">
    <property type="entry name" value="Tetratricopeptide repeat domain"/>
    <property type="match status" value="1"/>
</dbReference>
<dbReference type="Gene3D" id="3.30.70.330">
    <property type="match status" value="3"/>
</dbReference>
<feature type="coiled-coil region" evidence="4">
    <location>
        <begin position="1262"/>
        <end position="1303"/>
    </location>
</feature>
<feature type="domain" description="RRM" evidence="6">
    <location>
        <begin position="1612"/>
        <end position="1685"/>
    </location>
</feature>
<evidence type="ECO:0000256" key="1">
    <source>
        <dbReference type="ARBA" id="ARBA00022884"/>
    </source>
</evidence>
<feature type="compositionally biased region" description="Polar residues" evidence="5">
    <location>
        <begin position="948"/>
        <end position="969"/>
    </location>
</feature>
<feature type="compositionally biased region" description="Polar residues" evidence="5">
    <location>
        <begin position="1353"/>
        <end position="1363"/>
    </location>
</feature>
<feature type="coiled-coil region" evidence="4">
    <location>
        <begin position="1077"/>
        <end position="1104"/>
    </location>
</feature>
<dbReference type="InterPro" id="IPR011990">
    <property type="entry name" value="TPR-like_helical_dom_sf"/>
</dbReference>
<dbReference type="PROSITE" id="PS50005">
    <property type="entry name" value="TPR"/>
    <property type="match status" value="1"/>
</dbReference>
<dbReference type="PROSITE" id="PS50102">
    <property type="entry name" value="RRM"/>
    <property type="match status" value="2"/>
</dbReference>
<evidence type="ECO:0000256" key="3">
    <source>
        <dbReference type="PROSITE-ProRule" id="PRU00339"/>
    </source>
</evidence>
<protein>
    <submittedName>
        <fullName evidence="7">Tetratricopeptide repeat protein</fullName>
    </submittedName>
</protein>
<dbReference type="CDD" id="cd00590">
    <property type="entry name" value="RRM_SF"/>
    <property type="match status" value="3"/>
</dbReference>
<feature type="compositionally biased region" description="Low complexity" evidence="5">
    <location>
        <begin position="1319"/>
        <end position="1342"/>
    </location>
</feature>
<feature type="region of interest" description="Disordered" evidence="5">
    <location>
        <begin position="1977"/>
        <end position="1999"/>
    </location>
</feature>
<comment type="caution">
    <text evidence="7">The sequence shown here is derived from an EMBL/GenBank/DDBJ whole genome shotgun (WGS) entry which is preliminary data.</text>
</comment>
<evidence type="ECO:0000313" key="8">
    <source>
        <dbReference type="Proteomes" id="UP001150062"/>
    </source>
</evidence>
<feature type="compositionally biased region" description="Polar residues" evidence="5">
    <location>
        <begin position="1839"/>
        <end position="1850"/>
    </location>
</feature>
<feature type="compositionally biased region" description="Basic residues" evidence="5">
    <location>
        <begin position="1851"/>
        <end position="1861"/>
    </location>
</feature>
<evidence type="ECO:0000256" key="2">
    <source>
        <dbReference type="PROSITE-ProRule" id="PRU00176"/>
    </source>
</evidence>
<keyword evidence="1 2" id="KW-0694">RNA-binding</keyword>
<feature type="compositionally biased region" description="Low complexity" evidence="5">
    <location>
        <begin position="1368"/>
        <end position="1378"/>
    </location>
</feature>
<feature type="region of interest" description="Disordered" evidence="5">
    <location>
        <begin position="616"/>
        <end position="658"/>
    </location>
</feature>
<evidence type="ECO:0000256" key="4">
    <source>
        <dbReference type="SAM" id="Coils"/>
    </source>
</evidence>
<accession>A0ABQ8XB80</accession>
<feature type="compositionally biased region" description="Basic residues" evidence="5">
    <location>
        <begin position="616"/>
        <end position="649"/>
    </location>
</feature>